<proteinExistence type="predicted"/>
<evidence type="ECO:0000313" key="9">
    <source>
        <dbReference type="Proteomes" id="UP001595444"/>
    </source>
</evidence>
<comment type="caution">
    <text evidence="8">The sequence shown here is derived from an EMBL/GenBank/DDBJ whole genome shotgun (WGS) entry which is preliminary data.</text>
</comment>
<protein>
    <recommendedName>
        <fullName evidence="3">phosphoribosyl-AMP cyclohydrolase</fullName>
        <ecNumber evidence="3">3.5.4.19</ecNumber>
    </recommendedName>
</protein>
<evidence type="ECO:0000313" key="8">
    <source>
        <dbReference type="EMBL" id="MFC3052476.1"/>
    </source>
</evidence>
<dbReference type="SUPFAM" id="SSF141734">
    <property type="entry name" value="HisI-like"/>
    <property type="match status" value="1"/>
</dbReference>
<dbReference type="PANTHER" id="PTHR42945">
    <property type="entry name" value="HISTIDINE BIOSYNTHESIS BIFUNCTIONAL PROTEIN"/>
    <property type="match status" value="1"/>
</dbReference>
<gene>
    <name evidence="8" type="primary">hisI</name>
    <name evidence="8" type="ORF">ACFOKA_11240</name>
</gene>
<organism evidence="8 9">
    <name type="scientific">Kordiimonas pumila</name>
    <dbReference type="NCBI Taxonomy" id="2161677"/>
    <lineage>
        <taxon>Bacteria</taxon>
        <taxon>Pseudomonadati</taxon>
        <taxon>Pseudomonadota</taxon>
        <taxon>Alphaproteobacteria</taxon>
        <taxon>Kordiimonadales</taxon>
        <taxon>Kordiimonadaceae</taxon>
        <taxon>Kordiimonas</taxon>
    </lineage>
</organism>
<keyword evidence="6" id="KW-0368">Histidine biosynthesis</keyword>
<evidence type="ECO:0000256" key="1">
    <source>
        <dbReference type="ARBA" id="ARBA00000024"/>
    </source>
</evidence>
<dbReference type="InterPro" id="IPR038019">
    <property type="entry name" value="PRib_AMP_CycHydrolase_sf"/>
</dbReference>
<keyword evidence="9" id="KW-1185">Reference proteome</keyword>
<keyword evidence="4" id="KW-0028">Amino-acid biosynthesis</keyword>
<dbReference type="Gene3D" id="3.10.20.810">
    <property type="entry name" value="Phosphoribosyl-AMP cyclohydrolase"/>
    <property type="match status" value="1"/>
</dbReference>
<dbReference type="EC" id="3.5.4.19" evidence="3"/>
<sequence length="140" mass="15318">MTKLKFADRTDKKAVETGTGFAPKFDENGLIPVFTTCATTGRALMQAWMNAEAISCTIETGEAHYFSRSRGELWHKGATSGEFQVVKDFRVDCDQDSLWLVVEQKGGKCCHVGHASCFFRSIPVGEKITGTVKLGLPPIA</sequence>
<accession>A0ABV7D5W0</accession>
<reference evidence="9" key="1">
    <citation type="journal article" date="2019" name="Int. J. Syst. Evol. Microbiol.">
        <title>The Global Catalogue of Microorganisms (GCM) 10K type strain sequencing project: providing services to taxonomists for standard genome sequencing and annotation.</title>
        <authorList>
            <consortium name="The Broad Institute Genomics Platform"/>
            <consortium name="The Broad Institute Genome Sequencing Center for Infectious Disease"/>
            <person name="Wu L."/>
            <person name="Ma J."/>
        </authorList>
    </citation>
    <scope>NUCLEOTIDE SEQUENCE [LARGE SCALE GENOMIC DNA]</scope>
    <source>
        <strain evidence="9">KCTC 62164</strain>
    </source>
</reference>
<dbReference type="InterPro" id="IPR002496">
    <property type="entry name" value="PRib_AMP_CycHydrolase_dom"/>
</dbReference>
<evidence type="ECO:0000256" key="5">
    <source>
        <dbReference type="ARBA" id="ARBA00022801"/>
    </source>
</evidence>
<dbReference type="Proteomes" id="UP001595444">
    <property type="component" value="Unassembled WGS sequence"/>
</dbReference>
<keyword evidence="5 8" id="KW-0378">Hydrolase</keyword>
<dbReference type="NCBIfam" id="NF000768">
    <property type="entry name" value="PRK00051.1"/>
    <property type="match status" value="1"/>
</dbReference>
<evidence type="ECO:0000259" key="7">
    <source>
        <dbReference type="Pfam" id="PF01502"/>
    </source>
</evidence>
<evidence type="ECO:0000256" key="3">
    <source>
        <dbReference type="ARBA" id="ARBA00012721"/>
    </source>
</evidence>
<dbReference type="RefSeq" id="WP_194213862.1">
    <property type="nucleotide sequence ID" value="NZ_CP061205.1"/>
</dbReference>
<dbReference type="GO" id="GO:0004635">
    <property type="term" value="F:phosphoribosyl-AMP cyclohydrolase activity"/>
    <property type="evidence" value="ECO:0007669"/>
    <property type="project" value="UniProtKB-EC"/>
</dbReference>
<evidence type="ECO:0000256" key="6">
    <source>
        <dbReference type="ARBA" id="ARBA00023102"/>
    </source>
</evidence>
<dbReference type="EMBL" id="JBHRSL010000010">
    <property type="protein sequence ID" value="MFC3052476.1"/>
    <property type="molecule type" value="Genomic_DNA"/>
</dbReference>
<feature type="domain" description="Phosphoribosyl-AMP cyclohydrolase" evidence="7">
    <location>
        <begin position="45"/>
        <end position="119"/>
    </location>
</feature>
<comment type="catalytic activity">
    <reaction evidence="1">
        <text>1-(5-phospho-beta-D-ribosyl)-5'-AMP + H2O = 1-(5-phospho-beta-D-ribosyl)-5-[(5-phospho-beta-D-ribosylamino)methylideneamino]imidazole-4-carboxamide</text>
        <dbReference type="Rhea" id="RHEA:20049"/>
        <dbReference type="ChEBI" id="CHEBI:15377"/>
        <dbReference type="ChEBI" id="CHEBI:58435"/>
        <dbReference type="ChEBI" id="CHEBI:59457"/>
        <dbReference type="EC" id="3.5.4.19"/>
    </reaction>
</comment>
<evidence type="ECO:0000256" key="4">
    <source>
        <dbReference type="ARBA" id="ARBA00022605"/>
    </source>
</evidence>
<dbReference type="PANTHER" id="PTHR42945:SF1">
    <property type="entry name" value="HISTIDINE BIOSYNTHESIS BIFUNCTIONAL PROTEIN HIS7"/>
    <property type="match status" value="1"/>
</dbReference>
<dbReference type="Pfam" id="PF01502">
    <property type="entry name" value="PRA-CH"/>
    <property type="match status" value="1"/>
</dbReference>
<comment type="pathway">
    <text evidence="2">Amino-acid biosynthesis; L-histidine biosynthesis; L-histidine from 5-phospho-alpha-D-ribose 1-diphosphate: step 3/9.</text>
</comment>
<evidence type="ECO:0000256" key="2">
    <source>
        <dbReference type="ARBA" id="ARBA00005169"/>
    </source>
</evidence>
<name>A0ABV7D5W0_9PROT</name>